<feature type="region of interest" description="Disordered" evidence="2">
    <location>
        <begin position="41"/>
        <end position="89"/>
    </location>
</feature>
<protein>
    <submittedName>
        <fullName evidence="3">Uncharacterized protein</fullName>
    </submittedName>
</protein>
<evidence type="ECO:0000256" key="2">
    <source>
        <dbReference type="SAM" id="MobiDB-lite"/>
    </source>
</evidence>
<keyword evidence="1" id="KW-0175">Coiled coil</keyword>
<reference evidence="3" key="1">
    <citation type="submission" date="2018-02" db="EMBL/GenBank/DDBJ databases">
        <authorList>
            <person name="Cohen D.B."/>
            <person name="Kent A.D."/>
        </authorList>
    </citation>
    <scope>NUCLEOTIDE SEQUENCE</scope>
</reference>
<name>A0A2N9GLN3_FAGSY</name>
<proteinExistence type="predicted"/>
<accession>A0A2N9GLN3</accession>
<dbReference type="EMBL" id="OIVN01002063">
    <property type="protein sequence ID" value="SPD00241.1"/>
    <property type="molecule type" value="Genomic_DNA"/>
</dbReference>
<organism evidence="3">
    <name type="scientific">Fagus sylvatica</name>
    <name type="common">Beechnut</name>
    <dbReference type="NCBI Taxonomy" id="28930"/>
    <lineage>
        <taxon>Eukaryota</taxon>
        <taxon>Viridiplantae</taxon>
        <taxon>Streptophyta</taxon>
        <taxon>Embryophyta</taxon>
        <taxon>Tracheophyta</taxon>
        <taxon>Spermatophyta</taxon>
        <taxon>Magnoliopsida</taxon>
        <taxon>eudicotyledons</taxon>
        <taxon>Gunneridae</taxon>
        <taxon>Pentapetalae</taxon>
        <taxon>rosids</taxon>
        <taxon>fabids</taxon>
        <taxon>Fagales</taxon>
        <taxon>Fagaceae</taxon>
        <taxon>Fagus</taxon>
    </lineage>
</organism>
<sequence length="343" mass="38692">MHIAVRAIKRNAVGNNTVGCLIRRISFGWDEAIRGRRERRELKEAKEQQALVQTEPSVDKSPSKKGKGKNSRAPQKATGHVSHKRKHQKELPAPWSCEFYVDGQPVNEDDSVWKSKDVRGGQIADAVGRALLLPKDMRAWQGNNSTQMIENLKRDSVVAGSRLIETERLLNDSLIENDRLREIEKTASARIREVESQHKTAEEGLQIAERQLVEILAKLERECNRSSGFQVEINKLRAELAEARKAAQNAENAAQAFYDQGFEEASESLRSQLGRECNIHFLKGWVSALERAEVDDNSELYALGREYQPFNLGTPENLEEVIAEGLKASEAVEDPMGRRPLEF</sequence>
<gene>
    <name evidence="3" type="ORF">FSB_LOCUS28123</name>
</gene>
<evidence type="ECO:0000256" key="1">
    <source>
        <dbReference type="SAM" id="Coils"/>
    </source>
</evidence>
<evidence type="ECO:0000313" key="3">
    <source>
        <dbReference type="EMBL" id="SPD00241.1"/>
    </source>
</evidence>
<dbReference type="AlphaFoldDB" id="A0A2N9GLN3"/>
<feature type="coiled-coil region" evidence="1">
    <location>
        <begin position="177"/>
        <end position="260"/>
    </location>
</feature>